<dbReference type="RefSeq" id="WP_160838816.1">
    <property type="nucleotide sequence ID" value="NZ_WMET01000004.1"/>
</dbReference>
<accession>A0A845E6H6</accession>
<dbReference type="EMBL" id="WMET01000004">
    <property type="protein sequence ID" value="MYL21274.1"/>
    <property type="molecule type" value="Genomic_DNA"/>
</dbReference>
<organism evidence="1 2">
    <name type="scientific">Halobacillus litoralis</name>
    <dbReference type="NCBI Taxonomy" id="45668"/>
    <lineage>
        <taxon>Bacteria</taxon>
        <taxon>Bacillati</taxon>
        <taxon>Bacillota</taxon>
        <taxon>Bacilli</taxon>
        <taxon>Bacillales</taxon>
        <taxon>Bacillaceae</taxon>
        <taxon>Halobacillus</taxon>
    </lineage>
</organism>
<reference evidence="1 2" key="1">
    <citation type="submission" date="2019-11" db="EMBL/GenBank/DDBJ databases">
        <title>Genome sequences of 17 halophilic strains isolated from different environments.</title>
        <authorList>
            <person name="Furrow R.E."/>
        </authorList>
    </citation>
    <scope>NUCLEOTIDE SEQUENCE [LARGE SCALE GENOMIC DNA]</scope>
    <source>
        <strain evidence="1 2">22511_23_Filter</strain>
    </source>
</reference>
<sequence length="56" mass="5710">MNRRTCAGQGTISLLYNLTSARGAFGGDACGNSKGEDPLTFLAKSAEGVPAAGIHR</sequence>
<proteinExistence type="predicted"/>
<dbReference type="Proteomes" id="UP000460949">
    <property type="component" value="Unassembled WGS sequence"/>
</dbReference>
<comment type="caution">
    <text evidence="1">The sequence shown here is derived from an EMBL/GenBank/DDBJ whole genome shotgun (WGS) entry which is preliminary data.</text>
</comment>
<evidence type="ECO:0000313" key="1">
    <source>
        <dbReference type="EMBL" id="MYL21274.1"/>
    </source>
</evidence>
<gene>
    <name evidence="1" type="ORF">GLW04_15340</name>
</gene>
<dbReference type="AlphaFoldDB" id="A0A845E6H6"/>
<protein>
    <submittedName>
        <fullName evidence="1">Uncharacterized protein</fullName>
    </submittedName>
</protein>
<evidence type="ECO:0000313" key="2">
    <source>
        <dbReference type="Proteomes" id="UP000460949"/>
    </source>
</evidence>
<name>A0A845E6H6_9BACI</name>